<dbReference type="Proteomes" id="UP000006671">
    <property type="component" value="Unassembled WGS sequence"/>
</dbReference>
<name>D2VXG4_NAEGR</name>
<reference evidence="1 2" key="1">
    <citation type="journal article" date="2010" name="Cell">
        <title>The genome of Naegleria gruberi illuminates early eukaryotic versatility.</title>
        <authorList>
            <person name="Fritz-Laylin L.K."/>
            <person name="Prochnik S.E."/>
            <person name="Ginger M.L."/>
            <person name="Dacks J.B."/>
            <person name="Carpenter M.L."/>
            <person name="Field M.C."/>
            <person name="Kuo A."/>
            <person name="Paredez A."/>
            <person name="Chapman J."/>
            <person name="Pham J."/>
            <person name="Shu S."/>
            <person name="Neupane R."/>
            <person name="Cipriano M."/>
            <person name="Mancuso J."/>
            <person name="Tu H."/>
            <person name="Salamov A."/>
            <person name="Lindquist E."/>
            <person name="Shapiro H."/>
            <person name="Lucas S."/>
            <person name="Grigoriev I.V."/>
            <person name="Cande W.Z."/>
            <person name="Fulton C."/>
            <person name="Rokhsar D.S."/>
            <person name="Dawson S.C."/>
        </authorList>
    </citation>
    <scope>NUCLEOTIDE SEQUENCE [LARGE SCALE GENOMIC DNA]</scope>
    <source>
        <strain evidence="1 2">NEG-M</strain>
    </source>
</reference>
<dbReference type="GeneID" id="8858347"/>
<evidence type="ECO:0000313" key="2">
    <source>
        <dbReference type="Proteomes" id="UP000006671"/>
    </source>
</evidence>
<dbReference type="KEGG" id="ngr:NAEGRDRAFT_73738"/>
<protein>
    <submittedName>
        <fullName evidence="1">Predicted protein</fullName>
    </submittedName>
</protein>
<proteinExistence type="predicted"/>
<accession>D2VXG4</accession>
<dbReference type="VEuPathDB" id="AmoebaDB:NAEGRDRAFT_73738"/>
<sequence>MRRIGEGLRNNIGKCFLRVKELNLNGFFMMDSNLLKDITNQLHDLKEIHLKDCLRVKELDHAHKYEKIHIDIEQVSLRSYLSQHLKDNNQSFDQIVNIDGGFSIIVDSISRNGAKTPIRFKTNKVSQLYTVGELRNLLNIERPFPDTSKMVAFGRLLDDKERLMNYGFVRDSKIIVITF</sequence>
<dbReference type="EMBL" id="GG738907">
    <property type="protein sequence ID" value="EFC38503.1"/>
    <property type="molecule type" value="Genomic_DNA"/>
</dbReference>
<keyword evidence="2" id="KW-1185">Reference proteome</keyword>
<dbReference type="RefSeq" id="XP_002671247.1">
    <property type="nucleotide sequence ID" value="XM_002671201.1"/>
</dbReference>
<dbReference type="InParanoid" id="D2VXG4"/>
<evidence type="ECO:0000313" key="1">
    <source>
        <dbReference type="EMBL" id="EFC38503.1"/>
    </source>
</evidence>
<dbReference type="AlphaFoldDB" id="D2VXG4"/>
<organism evidence="2">
    <name type="scientific">Naegleria gruberi</name>
    <name type="common">Amoeba</name>
    <dbReference type="NCBI Taxonomy" id="5762"/>
    <lineage>
        <taxon>Eukaryota</taxon>
        <taxon>Discoba</taxon>
        <taxon>Heterolobosea</taxon>
        <taxon>Tetramitia</taxon>
        <taxon>Eutetramitia</taxon>
        <taxon>Vahlkampfiidae</taxon>
        <taxon>Naegleria</taxon>
    </lineage>
</organism>
<gene>
    <name evidence="1" type="ORF">NAEGRDRAFT_73738</name>
</gene>